<evidence type="ECO:0000259" key="6">
    <source>
        <dbReference type="Pfam" id="PF07992"/>
    </source>
</evidence>
<dbReference type="OrthoDB" id="9784880at2"/>
<dbReference type="PANTHER" id="PTHR42913:SF3">
    <property type="entry name" value="64 KDA MITOCHONDRIAL NADH DEHYDROGENASE (EUROFUNG)"/>
    <property type="match status" value="1"/>
</dbReference>
<dbReference type="AlphaFoldDB" id="A0A540WDJ4"/>
<reference evidence="7 8" key="1">
    <citation type="submission" date="2019-06" db="EMBL/GenBank/DDBJ databases">
        <title>Description of Kitasatospora acidophila sp. nov. isolated from pine grove soil, and reclassification of Streptomyces novaecaesareae to Kitasatospora novaeceasareae comb. nov.</title>
        <authorList>
            <person name="Kim M.J."/>
        </authorList>
    </citation>
    <scope>NUCLEOTIDE SEQUENCE [LARGE SCALE GENOMIC DNA]</scope>
    <source>
        <strain evidence="7 8">MMS16-CNU292</strain>
    </source>
</reference>
<organism evidence="7 8">
    <name type="scientific">Kitasatospora acidiphila</name>
    <dbReference type="NCBI Taxonomy" id="2567942"/>
    <lineage>
        <taxon>Bacteria</taxon>
        <taxon>Bacillati</taxon>
        <taxon>Actinomycetota</taxon>
        <taxon>Actinomycetes</taxon>
        <taxon>Kitasatosporales</taxon>
        <taxon>Streptomycetaceae</taxon>
        <taxon>Kitasatospora</taxon>
    </lineage>
</organism>
<keyword evidence="5" id="KW-0560">Oxidoreductase</keyword>
<dbReference type="Gene3D" id="3.50.50.100">
    <property type="match status" value="1"/>
</dbReference>
<dbReference type="Pfam" id="PF07992">
    <property type="entry name" value="Pyr_redox_2"/>
    <property type="match status" value="1"/>
</dbReference>
<evidence type="ECO:0000256" key="5">
    <source>
        <dbReference type="ARBA" id="ARBA00023002"/>
    </source>
</evidence>
<dbReference type="GO" id="GO:0019646">
    <property type="term" value="P:aerobic electron transport chain"/>
    <property type="evidence" value="ECO:0007669"/>
    <property type="project" value="TreeGrafter"/>
</dbReference>
<dbReference type="InterPro" id="IPR036188">
    <property type="entry name" value="FAD/NAD-bd_sf"/>
</dbReference>
<evidence type="ECO:0000313" key="8">
    <source>
        <dbReference type="Proteomes" id="UP000319103"/>
    </source>
</evidence>
<dbReference type="InterPro" id="IPR023753">
    <property type="entry name" value="FAD/NAD-binding_dom"/>
</dbReference>
<keyword evidence="3" id="KW-0285">Flavoprotein</keyword>
<dbReference type="SUPFAM" id="SSF51905">
    <property type="entry name" value="FAD/NAD(P)-binding domain"/>
    <property type="match status" value="1"/>
</dbReference>
<keyword evidence="8" id="KW-1185">Reference proteome</keyword>
<proteinExistence type="inferred from homology"/>
<dbReference type="Proteomes" id="UP000319103">
    <property type="component" value="Unassembled WGS sequence"/>
</dbReference>
<evidence type="ECO:0000256" key="4">
    <source>
        <dbReference type="ARBA" id="ARBA00022827"/>
    </source>
</evidence>
<evidence type="ECO:0000256" key="1">
    <source>
        <dbReference type="ARBA" id="ARBA00001974"/>
    </source>
</evidence>
<feature type="domain" description="FAD/NAD(P)-binding" evidence="6">
    <location>
        <begin position="16"/>
        <end position="301"/>
    </location>
</feature>
<comment type="caution">
    <text evidence="7">The sequence shown here is derived from an EMBL/GenBank/DDBJ whole genome shotgun (WGS) entry which is preliminary data.</text>
</comment>
<dbReference type="RefSeq" id="WP_141637362.1">
    <property type="nucleotide sequence ID" value="NZ_VIGB01000003.1"/>
</dbReference>
<protein>
    <submittedName>
        <fullName evidence="7">FAD-dependent oxidoreductase</fullName>
    </submittedName>
</protein>
<comment type="similarity">
    <text evidence="2">Belongs to the NADH dehydrogenase family.</text>
</comment>
<dbReference type="PANTHER" id="PTHR42913">
    <property type="entry name" value="APOPTOSIS-INDUCING FACTOR 1"/>
    <property type="match status" value="1"/>
</dbReference>
<comment type="cofactor">
    <cofactor evidence="1">
        <name>FAD</name>
        <dbReference type="ChEBI" id="CHEBI:57692"/>
    </cofactor>
</comment>
<keyword evidence="4" id="KW-0274">FAD</keyword>
<sequence>MTRSTATPATPAAPHRILVLGAGYAGMAAAVRLARRTRGLGAEVVLVNPTPRFAERLRMHQSAAGQQLTDLRIPDLVAGSGIRFVEGRATAIDAERQEVALRTADGVRTLGYDTLVHALGSITDTAAVPGAEDHAYTLDGHGATTRLAERLAELNAAGGGTVTVSGSGLTGVETAAEIAESHPALRVVLLGRERPGSMMGPKARAHLDAALARLNVEVRTGVEITKVLPDGIELAAGELVHSDATVWTAGVRVPPLAAHAGIATDDRGRLLTEPSLRSTSHASVWAIGDAAAVRQSYGVVHGTCQSGIPTGIHAADQITRTLRGRAPKPFRFGYLHQPVSLGRHDGVVQFTRPDDTPRRACLTGKRAMAYKEFVSNTPPQTYRLSTRFNLPSRMLWTRGGRSNG</sequence>
<evidence type="ECO:0000256" key="2">
    <source>
        <dbReference type="ARBA" id="ARBA00005272"/>
    </source>
</evidence>
<dbReference type="GO" id="GO:0003955">
    <property type="term" value="F:NAD(P)H dehydrogenase (quinone) activity"/>
    <property type="evidence" value="ECO:0007669"/>
    <property type="project" value="TreeGrafter"/>
</dbReference>
<name>A0A540WDJ4_9ACTN</name>
<accession>A0A540WDJ4</accession>
<gene>
    <name evidence="7" type="ORF">E6W39_38205</name>
</gene>
<evidence type="ECO:0000256" key="3">
    <source>
        <dbReference type="ARBA" id="ARBA00022630"/>
    </source>
</evidence>
<dbReference type="InterPro" id="IPR051169">
    <property type="entry name" value="NADH-Q_oxidoreductase"/>
</dbReference>
<dbReference type="PRINTS" id="PR00469">
    <property type="entry name" value="PNDRDTASEII"/>
</dbReference>
<evidence type="ECO:0000313" key="7">
    <source>
        <dbReference type="EMBL" id="TQF06957.1"/>
    </source>
</evidence>
<dbReference type="PRINTS" id="PR00368">
    <property type="entry name" value="FADPNR"/>
</dbReference>
<dbReference type="EMBL" id="VIGB01000003">
    <property type="protein sequence ID" value="TQF06957.1"/>
    <property type="molecule type" value="Genomic_DNA"/>
</dbReference>